<keyword evidence="1" id="KW-1133">Transmembrane helix</keyword>
<proteinExistence type="predicted"/>
<name>A0A660KVF0_9ROSI</name>
<dbReference type="Proteomes" id="UP000327013">
    <property type="component" value="Chromosome 4"/>
</dbReference>
<keyword evidence="1" id="KW-0812">Transmembrane</keyword>
<gene>
    <name evidence="2" type="ORF">FH972_010795</name>
</gene>
<sequence length="119" mass="13796">MAALSIGHSFHREPITYQQLRKSSSPTTLILSCCQRHKPVDSSNPRTKKEKSKRKLLLQRSSVGFEKFGKILRENLSPKQKGDWKDLTLMSLSFAVYVYISQKLVCAYFAWMSMPKQLW</sequence>
<keyword evidence="3" id="KW-1185">Reference proteome</keyword>
<feature type="transmembrane region" description="Helical" evidence="1">
    <location>
        <begin position="87"/>
        <end position="111"/>
    </location>
</feature>
<reference evidence="2 3" key="1">
    <citation type="submission" date="2019-06" db="EMBL/GenBank/DDBJ databases">
        <title>A chromosomal-level reference genome of Carpinus fangiana (Coryloideae, Betulaceae).</title>
        <authorList>
            <person name="Yang X."/>
            <person name="Wang Z."/>
            <person name="Zhang L."/>
            <person name="Hao G."/>
            <person name="Liu J."/>
            <person name="Yang Y."/>
        </authorList>
    </citation>
    <scope>NUCLEOTIDE SEQUENCE [LARGE SCALE GENOMIC DNA]</scope>
    <source>
        <strain evidence="2">Cfa_2016G</strain>
        <tissue evidence="2">Leaf</tissue>
    </source>
</reference>
<evidence type="ECO:0000256" key="1">
    <source>
        <dbReference type="SAM" id="Phobius"/>
    </source>
</evidence>
<protein>
    <submittedName>
        <fullName evidence="2">Uncharacterized protein</fullName>
    </submittedName>
</protein>
<dbReference type="AlphaFoldDB" id="A0A660KVF0"/>
<dbReference type="OrthoDB" id="1938779at2759"/>
<evidence type="ECO:0000313" key="2">
    <source>
        <dbReference type="EMBL" id="KAE8038269.1"/>
    </source>
</evidence>
<organism evidence="2 3">
    <name type="scientific">Carpinus fangiana</name>
    <dbReference type="NCBI Taxonomy" id="176857"/>
    <lineage>
        <taxon>Eukaryota</taxon>
        <taxon>Viridiplantae</taxon>
        <taxon>Streptophyta</taxon>
        <taxon>Embryophyta</taxon>
        <taxon>Tracheophyta</taxon>
        <taxon>Spermatophyta</taxon>
        <taxon>Magnoliopsida</taxon>
        <taxon>eudicotyledons</taxon>
        <taxon>Gunneridae</taxon>
        <taxon>Pentapetalae</taxon>
        <taxon>rosids</taxon>
        <taxon>fabids</taxon>
        <taxon>Fagales</taxon>
        <taxon>Betulaceae</taxon>
        <taxon>Carpinus</taxon>
    </lineage>
</organism>
<accession>A0A660KVF0</accession>
<keyword evidence="1" id="KW-0472">Membrane</keyword>
<dbReference type="EMBL" id="CM017324">
    <property type="protein sequence ID" value="KAE8038269.1"/>
    <property type="molecule type" value="Genomic_DNA"/>
</dbReference>
<evidence type="ECO:0000313" key="3">
    <source>
        <dbReference type="Proteomes" id="UP000327013"/>
    </source>
</evidence>